<keyword evidence="5" id="KW-1185">Reference proteome</keyword>
<dbReference type="PANTHER" id="PTHR37299">
    <property type="entry name" value="TRANSCRIPTIONAL REGULATOR-RELATED"/>
    <property type="match status" value="1"/>
</dbReference>
<dbReference type="GO" id="GO:0000156">
    <property type="term" value="F:phosphorelay response regulator activity"/>
    <property type="evidence" value="ECO:0007669"/>
    <property type="project" value="InterPro"/>
</dbReference>
<sequence>MSRETSRDVPREWRVAIVEDEPIARLGLRRMVEAAPGATLVGEATSAPDAVRLLRDTQPDIVFLDVNLPGGDAFDVLARASLAAPPATVLVTAFEEYAVRAFDLGVVDYLLKPFDERRFLRSWERAVAARLAATPTDGRPAAPVEPRLLLRKDGRVHAVALAEVEWIEAADNYVRVHATAGRFMWRTPLRQVADRLTASGFAQVSRSALVNVRYVRHLVPLDSGEGRVLLKSGTELSVSRRFRAAFQAALRGGAT</sequence>
<dbReference type="Pfam" id="PF00072">
    <property type="entry name" value="Response_reg"/>
    <property type="match status" value="1"/>
</dbReference>
<evidence type="ECO:0000313" key="5">
    <source>
        <dbReference type="Proteomes" id="UP001161325"/>
    </source>
</evidence>
<keyword evidence="1" id="KW-0597">Phosphoprotein</keyword>
<dbReference type="EMBL" id="BRXS01000004">
    <property type="protein sequence ID" value="GLC26392.1"/>
    <property type="molecule type" value="Genomic_DNA"/>
</dbReference>
<dbReference type="GO" id="GO:0003677">
    <property type="term" value="F:DNA binding"/>
    <property type="evidence" value="ECO:0007669"/>
    <property type="project" value="UniProtKB-KW"/>
</dbReference>
<dbReference type="PROSITE" id="PS50930">
    <property type="entry name" value="HTH_LYTTR"/>
    <property type="match status" value="1"/>
</dbReference>
<dbReference type="InterPro" id="IPR001789">
    <property type="entry name" value="Sig_transdc_resp-reg_receiver"/>
</dbReference>
<dbReference type="Pfam" id="PF04397">
    <property type="entry name" value="LytTR"/>
    <property type="match status" value="1"/>
</dbReference>
<dbReference type="InterPro" id="IPR046947">
    <property type="entry name" value="LytR-like"/>
</dbReference>
<evidence type="ECO:0000313" key="4">
    <source>
        <dbReference type="EMBL" id="GLC26392.1"/>
    </source>
</evidence>
<dbReference type="Proteomes" id="UP001161325">
    <property type="component" value="Unassembled WGS sequence"/>
</dbReference>
<comment type="caution">
    <text evidence="4">The sequence shown here is derived from an EMBL/GenBank/DDBJ whole genome shotgun (WGS) entry which is preliminary data.</text>
</comment>
<feature type="domain" description="HTH LytTR-type" evidence="3">
    <location>
        <begin position="148"/>
        <end position="252"/>
    </location>
</feature>
<dbReference type="PANTHER" id="PTHR37299:SF1">
    <property type="entry name" value="STAGE 0 SPORULATION PROTEIN A HOMOLOG"/>
    <property type="match status" value="1"/>
</dbReference>
<dbReference type="InterPro" id="IPR007492">
    <property type="entry name" value="LytTR_DNA-bd_dom"/>
</dbReference>
<dbReference type="Gene3D" id="2.40.50.1020">
    <property type="entry name" value="LytTr DNA-binding domain"/>
    <property type="match status" value="1"/>
</dbReference>
<gene>
    <name evidence="4" type="ORF">rosag_29050</name>
</gene>
<keyword evidence="4" id="KW-0238">DNA-binding</keyword>
<dbReference type="RefSeq" id="WP_284350845.1">
    <property type="nucleotide sequence ID" value="NZ_BRXS01000004.1"/>
</dbReference>
<dbReference type="SUPFAM" id="SSF52172">
    <property type="entry name" value="CheY-like"/>
    <property type="match status" value="1"/>
</dbReference>
<dbReference type="AlphaFoldDB" id="A0AA37Q812"/>
<dbReference type="PROSITE" id="PS50110">
    <property type="entry name" value="RESPONSE_REGULATORY"/>
    <property type="match status" value="1"/>
</dbReference>
<evidence type="ECO:0000259" key="3">
    <source>
        <dbReference type="PROSITE" id="PS50930"/>
    </source>
</evidence>
<reference evidence="4" key="1">
    <citation type="submission" date="2022-08" db="EMBL/GenBank/DDBJ databases">
        <title>Draft genome sequencing of Roseisolibacter agri AW1220.</title>
        <authorList>
            <person name="Tobiishi Y."/>
            <person name="Tonouchi A."/>
        </authorList>
    </citation>
    <scope>NUCLEOTIDE SEQUENCE</scope>
    <source>
        <strain evidence="4">AW1220</strain>
    </source>
</reference>
<dbReference type="SMART" id="SM00448">
    <property type="entry name" value="REC"/>
    <property type="match status" value="1"/>
</dbReference>
<evidence type="ECO:0000259" key="2">
    <source>
        <dbReference type="PROSITE" id="PS50110"/>
    </source>
</evidence>
<dbReference type="InterPro" id="IPR011006">
    <property type="entry name" value="CheY-like_superfamily"/>
</dbReference>
<dbReference type="Gene3D" id="3.40.50.2300">
    <property type="match status" value="1"/>
</dbReference>
<dbReference type="SMART" id="SM00850">
    <property type="entry name" value="LytTR"/>
    <property type="match status" value="1"/>
</dbReference>
<organism evidence="4 5">
    <name type="scientific">Roseisolibacter agri</name>
    <dbReference type="NCBI Taxonomy" id="2014610"/>
    <lineage>
        <taxon>Bacteria</taxon>
        <taxon>Pseudomonadati</taxon>
        <taxon>Gemmatimonadota</taxon>
        <taxon>Gemmatimonadia</taxon>
        <taxon>Gemmatimonadales</taxon>
        <taxon>Gemmatimonadaceae</taxon>
        <taxon>Roseisolibacter</taxon>
    </lineage>
</organism>
<evidence type="ECO:0000256" key="1">
    <source>
        <dbReference type="PROSITE-ProRule" id="PRU00169"/>
    </source>
</evidence>
<feature type="modified residue" description="4-aspartylphosphate" evidence="1">
    <location>
        <position position="65"/>
    </location>
</feature>
<proteinExistence type="predicted"/>
<accession>A0AA37Q812</accession>
<name>A0AA37Q812_9BACT</name>
<protein>
    <submittedName>
        <fullName evidence="4">DNA-binding response regulator</fullName>
    </submittedName>
</protein>
<feature type="domain" description="Response regulatory" evidence="2">
    <location>
        <begin position="14"/>
        <end position="127"/>
    </location>
</feature>